<comment type="caution">
    <text evidence="2">The sequence shown here is derived from an EMBL/GenBank/DDBJ whole genome shotgun (WGS) entry which is preliminary data.</text>
</comment>
<gene>
    <name evidence="2" type="ORF">N7494_001300</name>
</gene>
<sequence>MPEEIFSDLPILSFSTAQELEVFLQREHTTAPGFYLKLAKKASGILSVSAPQAVEAALCFGWIDGRANGFDKNWWLVRYTPRRAKSIWSRKNVNTVSRLIRNGRMRPAGLSEVEAAKSDGRWERAYAGSATISIPADFQVALSAVPTAKAFFETLNKTNRYSILWRIETASPTSRGNRIKTMVQMLTEKGVPTSLTVGGKRKKEPDDGETQRITKKRQKHNHNPHVN</sequence>
<dbReference type="Proteomes" id="UP001220324">
    <property type="component" value="Unassembled WGS sequence"/>
</dbReference>
<accession>A0AAD6D9B5</accession>
<feature type="region of interest" description="Disordered" evidence="1">
    <location>
        <begin position="190"/>
        <end position="227"/>
    </location>
</feature>
<name>A0AAD6D9B5_9EURO</name>
<dbReference type="EMBL" id="JAQIZZ010000001">
    <property type="protein sequence ID" value="KAJ5557385.1"/>
    <property type="molecule type" value="Genomic_DNA"/>
</dbReference>
<feature type="compositionally biased region" description="Basic residues" evidence="1">
    <location>
        <begin position="213"/>
        <end position="227"/>
    </location>
</feature>
<protein>
    <recommendedName>
        <fullName evidence="4">Bacteriocin-protection protein</fullName>
    </recommendedName>
</protein>
<dbReference type="AlphaFoldDB" id="A0AAD6D9B5"/>
<feature type="compositionally biased region" description="Basic and acidic residues" evidence="1">
    <location>
        <begin position="203"/>
        <end position="212"/>
    </location>
</feature>
<proteinExistence type="predicted"/>
<evidence type="ECO:0008006" key="4">
    <source>
        <dbReference type="Google" id="ProtNLM"/>
    </source>
</evidence>
<evidence type="ECO:0000313" key="2">
    <source>
        <dbReference type="EMBL" id="KAJ5557385.1"/>
    </source>
</evidence>
<keyword evidence="3" id="KW-1185">Reference proteome</keyword>
<evidence type="ECO:0000256" key="1">
    <source>
        <dbReference type="SAM" id="MobiDB-lite"/>
    </source>
</evidence>
<reference evidence="2 3" key="1">
    <citation type="journal article" date="2023" name="IMA Fungus">
        <title>Comparative genomic study of the Penicillium genus elucidates a diverse pangenome and 15 lateral gene transfer events.</title>
        <authorList>
            <person name="Petersen C."/>
            <person name="Sorensen T."/>
            <person name="Nielsen M.R."/>
            <person name="Sondergaard T.E."/>
            <person name="Sorensen J.L."/>
            <person name="Fitzpatrick D.A."/>
            <person name="Frisvad J.C."/>
            <person name="Nielsen K.L."/>
        </authorList>
    </citation>
    <scope>NUCLEOTIDE SEQUENCE [LARGE SCALE GENOMIC DNA]</scope>
    <source>
        <strain evidence="2 3">IBT 35679</strain>
    </source>
</reference>
<evidence type="ECO:0000313" key="3">
    <source>
        <dbReference type="Proteomes" id="UP001220324"/>
    </source>
</evidence>
<dbReference type="Pfam" id="PF13376">
    <property type="entry name" value="OmdA"/>
    <property type="match status" value="1"/>
</dbReference>
<organism evidence="2 3">
    <name type="scientific">Penicillium frequentans</name>
    <dbReference type="NCBI Taxonomy" id="3151616"/>
    <lineage>
        <taxon>Eukaryota</taxon>
        <taxon>Fungi</taxon>
        <taxon>Dikarya</taxon>
        <taxon>Ascomycota</taxon>
        <taxon>Pezizomycotina</taxon>
        <taxon>Eurotiomycetes</taxon>
        <taxon>Eurotiomycetidae</taxon>
        <taxon>Eurotiales</taxon>
        <taxon>Aspergillaceae</taxon>
        <taxon>Penicillium</taxon>
    </lineage>
</organism>